<organism evidence="3 4">
    <name type="scientific">Candidatus Manganitrophus noduliformans</name>
    <dbReference type="NCBI Taxonomy" id="2606439"/>
    <lineage>
        <taxon>Bacteria</taxon>
        <taxon>Pseudomonadati</taxon>
        <taxon>Nitrospirota</taxon>
        <taxon>Nitrospiria</taxon>
        <taxon>Candidatus Troglogloeales</taxon>
        <taxon>Candidatus Manganitrophaceae</taxon>
        <taxon>Candidatus Manganitrophus</taxon>
    </lineage>
</organism>
<dbReference type="PANTHER" id="PTHR43639">
    <property type="entry name" value="OXIDOREDUCTASE, SHORT-CHAIN DEHYDROGENASE/REDUCTASE FAMILY (AFU_ORTHOLOGUE AFUA_5G02870)"/>
    <property type="match status" value="1"/>
</dbReference>
<dbReference type="EMBL" id="VTOW01000002">
    <property type="protein sequence ID" value="NKE71722.1"/>
    <property type="molecule type" value="Genomic_DNA"/>
</dbReference>
<dbReference type="SUPFAM" id="SSF51735">
    <property type="entry name" value="NAD(P)-binding Rossmann-fold domains"/>
    <property type="match status" value="1"/>
</dbReference>
<protein>
    <submittedName>
        <fullName evidence="3">SDR family oxidoreductase</fullName>
    </submittedName>
</protein>
<keyword evidence="4" id="KW-1185">Reference proteome</keyword>
<evidence type="ECO:0000256" key="1">
    <source>
        <dbReference type="ARBA" id="ARBA00006484"/>
    </source>
</evidence>
<dbReference type="Pfam" id="PF13561">
    <property type="entry name" value="adh_short_C2"/>
    <property type="match status" value="1"/>
</dbReference>
<dbReference type="InterPro" id="IPR002347">
    <property type="entry name" value="SDR_fam"/>
</dbReference>
<dbReference type="Proteomes" id="UP000534783">
    <property type="component" value="Unassembled WGS sequence"/>
</dbReference>
<name>A0A7X6DR46_9BACT</name>
<comment type="similarity">
    <text evidence="1">Belongs to the short-chain dehydrogenases/reductases (SDR) family.</text>
</comment>
<dbReference type="PANTHER" id="PTHR43639:SF1">
    <property type="entry name" value="SHORT-CHAIN DEHYDROGENASE_REDUCTASE FAMILY PROTEIN"/>
    <property type="match status" value="1"/>
</dbReference>
<evidence type="ECO:0000313" key="3">
    <source>
        <dbReference type="EMBL" id="NKE71722.1"/>
    </source>
</evidence>
<accession>A0A7X6DR46</accession>
<dbReference type="Gene3D" id="3.40.50.720">
    <property type="entry name" value="NAD(P)-binding Rossmann-like Domain"/>
    <property type="match status" value="1"/>
</dbReference>
<dbReference type="InterPro" id="IPR020904">
    <property type="entry name" value="Sc_DH/Rdtase_CS"/>
</dbReference>
<sequence>MKLKGKTVLVTGAGRRVGKSIALALAEKGAQVAIHYNRSKKEARTVVKEIEKRGGTAHAVQGDLAKGRDCERIVQETVKVLGRLDVLVNNAAVFFKTPLFEVTEKDWDLTLDSNLKGSFFCAQAAAKAMQKEGGKIINFADWSGFRPYVDYLPYCISKAGVIAMTKGLAKTLAPKIEVNAIAPGPILLPENLDPMEEEEISRNTPLKKVGSPQDIVNAILFLIEGTDFMTGATIVVDGGRLIA</sequence>
<dbReference type="FunFam" id="3.40.50.720:FF:000084">
    <property type="entry name" value="Short-chain dehydrogenase reductase"/>
    <property type="match status" value="1"/>
</dbReference>
<dbReference type="GO" id="GO:0016491">
    <property type="term" value="F:oxidoreductase activity"/>
    <property type="evidence" value="ECO:0007669"/>
    <property type="project" value="UniProtKB-KW"/>
</dbReference>
<dbReference type="InterPro" id="IPR036291">
    <property type="entry name" value="NAD(P)-bd_dom_sf"/>
</dbReference>
<keyword evidence="2" id="KW-0560">Oxidoreductase</keyword>
<dbReference type="RefSeq" id="WP_168060617.1">
    <property type="nucleotide sequence ID" value="NZ_VTOW01000002.1"/>
</dbReference>
<evidence type="ECO:0000313" key="4">
    <source>
        <dbReference type="Proteomes" id="UP000534783"/>
    </source>
</evidence>
<comment type="caution">
    <text evidence="3">The sequence shown here is derived from an EMBL/GenBank/DDBJ whole genome shotgun (WGS) entry which is preliminary data.</text>
</comment>
<dbReference type="PRINTS" id="PR00080">
    <property type="entry name" value="SDRFAMILY"/>
</dbReference>
<dbReference type="AlphaFoldDB" id="A0A7X6DR46"/>
<dbReference type="PROSITE" id="PS00061">
    <property type="entry name" value="ADH_SHORT"/>
    <property type="match status" value="1"/>
</dbReference>
<dbReference type="PRINTS" id="PR00081">
    <property type="entry name" value="GDHRDH"/>
</dbReference>
<proteinExistence type="inferred from homology"/>
<reference evidence="3 4" key="1">
    <citation type="journal article" date="2020" name="Nature">
        <title>Bacterial chemolithoautotrophy via manganese oxidation.</title>
        <authorList>
            <person name="Yu H."/>
            <person name="Leadbetter J.R."/>
        </authorList>
    </citation>
    <scope>NUCLEOTIDE SEQUENCE [LARGE SCALE GENOMIC DNA]</scope>
    <source>
        <strain evidence="3 4">Mn-1</strain>
    </source>
</reference>
<evidence type="ECO:0000256" key="2">
    <source>
        <dbReference type="ARBA" id="ARBA00023002"/>
    </source>
</evidence>
<gene>
    <name evidence="3" type="ORF">MNODULE_13325</name>
</gene>